<evidence type="ECO:0000313" key="2">
    <source>
        <dbReference type="EMBL" id="OUM85049.1"/>
    </source>
</evidence>
<dbReference type="AlphaFoldDB" id="A0A1Y3PL67"/>
<dbReference type="EMBL" id="LZRT01000113">
    <property type="protein sequence ID" value="OUM85049.1"/>
    <property type="molecule type" value="Genomic_DNA"/>
</dbReference>
<proteinExistence type="predicted"/>
<keyword evidence="1" id="KW-0472">Membrane</keyword>
<feature type="transmembrane region" description="Helical" evidence="1">
    <location>
        <begin position="12"/>
        <end position="34"/>
    </location>
</feature>
<comment type="caution">
    <text evidence="2">The sequence shown here is derived from an EMBL/GenBank/DDBJ whole genome shotgun (WGS) entry which is preliminary data.</text>
</comment>
<feature type="transmembrane region" description="Helical" evidence="1">
    <location>
        <begin position="46"/>
        <end position="67"/>
    </location>
</feature>
<evidence type="ECO:0000313" key="3">
    <source>
        <dbReference type="Proteomes" id="UP000196475"/>
    </source>
</evidence>
<keyword evidence="1" id="KW-0812">Transmembrane</keyword>
<organism evidence="2 3">
    <name type="scientific">Bacillus thermozeamaize</name>
    <dbReference type="NCBI Taxonomy" id="230954"/>
    <lineage>
        <taxon>Bacteria</taxon>
        <taxon>Bacillati</taxon>
        <taxon>Bacillota</taxon>
        <taxon>Bacilli</taxon>
        <taxon>Bacillales</taxon>
        <taxon>Bacillaceae</taxon>
        <taxon>Bacillus</taxon>
    </lineage>
</organism>
<keyword evidence="1" id="KW-1133">Transmembrane helix</keyword>
<accession>A0A1Y3PL67</accession>
<dbReference type="InterPro" id="IPR032820">
    <property type="entry name" value="ATPase_put"/>
</dbReference>
<dbReference type="Pfam" id="PF09527">
    <property type="entry name" value="ATPase_gene1"/>
    <property type="match status" value="1"/>
</dbReference>
<name>A0A1Y3PL67_9BACI</name>
<evidence type="ECO:0000256" key="1">
    <source>
        <dbReference type="SAM" id="Phobius"/>
    </source>
</evidence>
<gene>
    <name evidence="2" type="ORF">BAA01_10105</name>
</gene>
<sequence length="77" mass="8581">MTHPERGNLWRAAAIVSVIGIDLAIFFLLGVALGRWLDRIFQTMPLFMILGMLLGLLGWVLSLLPIVKRLAGDGHER</sequence>
<protein>
    <recommendedName>
        <fullName evidence="4">AtpZ/AtpI family protein</fullName>
    </recommendedName>
</protein>
<evidence type="ECO:0008006" key="4">
    <source>
        <dbReference type="Google" id="ProtNLM"/>
    </source>
</evidence>
<dbReference type="Proteomes" id="UP000196475">
    <property type="component" value="Unassembled WGS sequence"/>
</dbReference>
<reference evidence="3" key="1">
    <citation type="submission" date="2016-06" db="EMBL/GenBank/DDBJ databases">
        <authorList>
            <person name="Nascimento L."/>
            <person name="Pereira R.V."/>
            <person name="Martins L.F."/>
            <person name="Quaggio R.B."/>
            <person name="Silva A.M."/>
            <person name="Setubal J.C."/>
        </authorList>
    </citation>
    <scope>NUCLEOTIDE SEQUENCE [LARGE SCALE GENOMIC DNA]</scope>
</reference>